<organism evidence="3 4">
    <name type="scientific">Mya arenaria</name>
    <name type="common">Soft-shell clam</name>
    <dbReference type="NCBI Taxonomy" id="6604"/>
    <lineage>
        <taxon>Eukaryota</taxon>
        <taxon>Metazoa</taxon>
        <taxon>Spiralia</taxon>
        <taxon>Lophotrochozoa</taxon>
        <taxon>Mollusca</taxon>
        <taxon>Bivalvia</taxon>
        <taxon>Autobranchia</taxon>
        <taxon>Heteroconchia</taxon>
        <taxon>Euheterodonta</taxon>
        <taxon>Imparidentia</taxon>
        <taxon>Neoheterodontei</taxon>
        <taxon>Myida</taxon>
        <taxon>Myoidea</taxon>
        <taxon>Myidae</taxon>
        <taxon>Mya</taxon>
    </lineage>
</organism>
<reference evidence="3" key="1">
    <citation type="submission" date="2022-11" db="EMBL/GenBank/DDBJ databases">
        <title>Centuries of genome instability and evolution in soft-shell clam transmissible cancer (bioRxiv).</title>
        <authorList>
            <person name="Hart S.F.M."/>
            <person name="Yonemitsu M.A."/>
            <person name="Giersch R.M."/>
            <person name="Beal B.F."/>
            <person name="Arriagada G."/>
            <person name="Davis B.W."/>
            <person name="Ostrander E.A."/>
            <person name="Goff S.P."/>
            <person name="Metzger M.J."/>
        </authorList>
    </citation>
    <scope>NUCLEOTIDE SEQUENCE</scope>
    <source>
        <strain evidence="3">MELC-2E11</strain>
        <tissue evidence="3">Siphon/mantle</tissue>
    </source>
</reference>
<evidence type="ECO:0000313" key="4">
    <source>
        <dbReference type="Proteomes" id="UP001164746"/>
    </source>
</evidence>
<dbReference type="EMBL" id="CP111019">
    <property type="protein sequence ID" value="WAR12912.1"/>
    <property type="molecule type" value="Genomic_DNA"/>
</dbReference>
<comment type="caution">
    <text evidence="1">Lacks conserved residue(s) required for the propagation of feature annotation.</text>
</comment>
<feature type="domain" description="Laminin G" evidence="2">
    <location>
        <begin position="54"/>
        <end position="225"/>
    </location>
</feature>
<dbReference type="SUPFAM" id="SSF49899">
    <property type="entry name" value="Concanavalin A-like lectins/glucanases"/>
    <property type="match status" value="1"/>
</dbReference>
<accession>A0ABY7EVG5</accession>
<proteinExistence type="predicted"/>
<name>A0ABY7EVG5_MYAAR</name>
<dbReference type="Pfam" id="PF02210">
    <property type="entry name" value="Laminin_G_2"/>
    <property type="match status" value="1"/>
</dbReference>
<sequence length="226" mass="25953">MKIKTLTSGVKRLIYFVCLTLTLFDVDARNLRSLSRENTLCKGGSVVDIEGDAGVKIEPIDQSKIYIDTLLQPFDDGHTFRFEFKTYSGNGTLFYAVRRNDVFDMVSAEIRDGYVQFKVRCKSSYADLTIPRFRVDDGEWHKIKFQRKRRKGIFMLDDMEFFEQYYVGCQGFTSLNFGNTNSEHDDSISVQELQPQNGQFGGCIRRVEISTGIETPPKYTAISFCN</sequence>
<protein>
    <submittedName>
        <fullName evidence="3">LAMA2-like protein</fullName>
    </submittedName>
</protein>
<evidence type="ECO:0000259" key="2">
    <source>
        <dbReference type="PROSITE" id="PS50025"/>
    </source>
</evidence>
<dbReference type="InterPro" id="IPR001791">
    <property type="entry name" value="Laminin_G"/>
</dbReference>
<keyword evidence="4" id="KW-1185">Reference proteome</keyword>
<dbReference type="Gene3D" id="2.60.120.200">
    <property type="match status" value="1"/>
</dbReference>
<dbReference type="SMART" id="SM00282">
    <property type="entry name" value="LamG"/>
    <property type="match status" value="1"/>
</dbReference>
<dbReference type="PANTHER" id="PTHR15036">
    <property type="entry name" value="PIKACHURIN-LIKE PROTEIN"/>
    <property type="match status" value="1"/>
</dbReference>
<evidence type="ECO:0000256" key="1">
    <source>
        <dbReference type="PROSITE-ProRule" id="PRU00122"/>
    </source>
</evidence>
<gene>
    <name evidence="3" type="ORF">MAR_027092</name>
</gene>
<dbReference type="Proteomes" id="UP001164746">
    <property type="component" value="Chromosome 8"/>
</dbReference>
<dbReference type="PANTHER" id="PTHR15036:SF85">
    <property type="entry name" value="SP2353, ISOFORM A"/>
    <property type="match status" value="1"/>
</dbReference>
<dbReference type="InterPro" id="IPR050372">
    <property type="entry name" value="Neurexin-related_CASP"/>
</dbReference>
<dbReference type="PROSITE" id="PS50025">
    <property type="entry name" value="LAM_G_DOMAIN"/>
    <property type="match status" value="1"/>
</dbReference>
<dbReference type="InterPro" id="IPR013320">
    <property type="entry name" value="ConA-like_dom_sf"/>
</dbReference>
<evidence type="ECO:0000313" key="3">
    <source>
        <dbReference type="EMBL" id="WAR12912.1"/>
    </source>
</evidence>
<dbReference type="CDD" id="cd00110">
    <property type="entry name" value="LamG"/>
    <property type="match status" value="1"/>
</dbReference>